<dbReference type="PANTHER" id="PTHR11695">
    <property type="entry name" value="ALCOHOL DEHYDROGENASE RELATED"/>
    <property type="match status" value="1"/>
</dbReference>
<dbReference type="AlphaFoldDB" id="A0A7X4YUL5"/>
<dbReference type="Pfam" id="PF08240">
    <property type="entry name" value="ADH_N"/>
    <property type="match status" value="1"/>
</dbReference>
<dbReference type="GO" id="GO:0016491">
    <property type="term" value="F:oxidoreductase activity"/>
    <property type="evidence" value="ECO:0007669"/>
    <property type="project" value="UniProtKB-KW"/>
</dbReference>
<proteinExistence type="predicted"/>
<dbReference type="OrthoDB" id="9792162at2"/>
<organism evidence="3 4">
    <name type="scientific">Paenibacillus sacheonensis</name>
    <dbReference type="NCBI Taxonomy" id="742054"/>
    <lineage>
        <taxon>Bacteria</taxon>
        <taxon>Bacillati</taxon>
        <taxon>Bacillota</taxon>
        <taxon>Bacilli</taxon>
        <taxon>Bacillales</taxon>
        <taxon>Paenibacillaceae</taxon>
        <taxon>Paenibacillus</taxon>
    </lineage>
</organism>
<evidence type="ECO:0000313" key="4">
    <source>
        <dbReference type="Proteomes" id="UP000558113"/>
    </source>
</evidence>
<protein>
    <submittedName>
        <fullName evidence="3">Zinc-binding dehydrogenase</fullName>
    </submittedName>
</protein>
<dbReference type="PANTHER" id="PTHR11695:SF294">
    <property type="entry name" value="RETICULON-4-INTERACTING PROTEIN 1, MITOCHONDRIAL"/>
    <property type="match status" value="1"/>
</dbReference>
<dbReference type="InterPro" id="IPR050700">
    <property type="entry name" value="YIM1/Zinc_Alcohol_DH_Fams"/>
</dbReference>
<dbReference type="Gene3D" id="3.40.50.720">
    <property type="entry name" value="NAD(P)-binding Rossmann-like Domain"/>
    <property type="match status" value="1"/>
</dbReference>
<dbReference type="InterPro" id="IPR002364">
    <property type="entry name" value="Quin_OxRdtase/zeta-crystal_CS"/>
</dbReference>
<dbReference type="GO" id="GO:0008270">
    <property type="term" value="F:zinc ion binding"/>
    <property type="evidence" value="ECO:0007669"/>
    <property type="project" value="InterPro"/>
</dbReference>
<keyword evidence="1" id="KW-0560">Oxidoreductase</keyword>
<feature type="domain" description="Enoyl reductase (ER)" evidence="2">
    <location>
        <begin position="10"/>
        <end position="323"/>
    </location>
</feature>
<dbReference type="InterPro" id="IPR013154">
    <property type="entry name" value="ADH-like_N"/>
</dbReference>
<keyword evidence="4" id="KW-1185">Reference proteome</keyword>
<dbReference type="PROSITE" id="PS01162">
    <property type="entry name" value="QOR_ZETA_CRYSTAL"/>
    <property type="match status" value="1"/>
</dbReference>
<accession>A0A7X4YUL5</accession>
<name>A0A7X4YUL5_9BACL</name>
<dbReference type="Pfam" id="PF13602">
    <property type="entry name" value="ADH_zinc_N_2"/>
    <property type="match status" value="1"/>
</dbReference>
<dbReference type="Proteomes" id="UP000558113">
    <property type="component" value="Unassembled WGS sequence"/>
</dbReference>
<evidence type="ECO:0000256" key="1">
    <source>
        <dbReference type="ARBA" id="ARBA00023002"/>
    </source>
</evidence>
<sequence>MKAAILEQFKAPLRFQETLRPVPENNEVLVKIKASGVNPLDLKTRDGSAPHTRTVPPAILGLDMAGIVEEVGSEVTGFKPGDAVFGLTGGIGGIQGSLSEYAAVDPDLLAIMPKSMSMREAAALPLIAITAWEALIDQANVLPGHDVLIHGGAGGVGHIGIQLAKARGANVFSTGSKASRNVIKKLGATPIDYADSSVEDYVQSYTNGDGFDVVLDNVGGSTLDASFQAVKRYTGHVVSILGWGTHSLAPLSFRAGTYSGVFTLMPLLTGKGRSHHGEILREIAALYEQGALKPILNEQIFRFDQIEEAHRAMGNKTIGKIVVSIDNE</sequence>
<dbReference type="SUPFAM" id="SSF51735">
    <property type="entry name" value="NAD(P)-binding Rossmann-fold domains"/>
    <property type="match status" value="1"/>
</dbReference>
<dbReference type="SMART" id="SM00829">
    <property type="entry name" value="PKS_ER"/>
    <property type="match status" value="1"/>
</dbReference>
<reference evidence="3 4" key="1">
    <citation type="submission" date="2020-01" db="EMBL/GenBank/DDBJ databases">
        <title>Paenibacillus soybeanensis sp. nov. isolated from the nodules of soybean (Glycine max(L.) Merr).</title>
        <authorList>
            <person name="Wang H."/>
        </authorList>
    </citation>
    <scope>NUCLEOTIDE SEQUENCE [LARGE SCALE GENOMIC DNA]</scope>
    <source>
        <strain evidence="3 4">DSM 23054</strain>
    </source>
</reference>
<dbReference type="InterPro" id="IPR036291">
    <property type="entry name" value="NAD(P)-bd_dom_sf"/>
</dbReference>
<dbReference type="CDD" id="cd08272">
    <property type="entry name" value="MDR6"/>
    <property type="match status" value="1"/>
</dbReference>
<dbReference type="Gene3D" id="3.90.180.10">
    <property type="entry name" value="Medium-chain alcohol dehydrogenases, catalytic domain"/>
    <property type="match status" value="1"/>
</dbReference>
<comment type="caution">
    <text evidence="3">The sequence shown here is derived from an EMBL/GenBank/DDBJ whole genome shotgun (WGS) entry which is preliminary data.</text>
</comment>
<gene>
    <name evidence="3" type="ORF">GT003_27505</name>
</gene>
<evidence type="ECO:0000313" key="3">
    <source>
        <dbReference type="EMBL" id="NBC72748.1"/>
    </source>
</evidence>
<dbReference type="InterPro" id="IPR011032">
    <property type="entry name" value="GroES-like_sf"/>
</dbReference>
<dbReference type="InterPro" id="IPR020843">
    <property type="entry name" value="ER"/>
</dbReference>
<dbReference type="EMBL" id="JAAAMU010000022">
    <property type="protein sequence ID" value="NBC72748.1"/>
    <property type="molecule type" value="Genomic_DNA"/>
</dbReference>
<evidence type="ECO:0000259" key="2">
    <source>
        <dbReference type="SMART" id="SM00829"/>
    </source>
</evidence>
<dbReference type="SUPFAM" id="SSF50129">
    <property type="entry name" value="GroES-like"/>
    <property type="match status" value="1"/>
</dbReference>